<dbReference type="Proteomes" id="UP001165378">
    <property type="component" value="Unassembled WGS sequence"/>
</dbReference>
<dbReference type="InterPro" id="IPR010273">
    <property type="entry name" value="DUF881"/>
</dbReference>
<dbReference type="EMBL" id="JAKFHA010000004">
    <property type="protein sequence ID" value="MCF2527540.1"/>
    <property type="molecule type" value="Genomic_DNA"/>
</dbReference>
<feature type="compositionally biased region" description="Low complexity" evidence="3">
    <location>
        <begin position="315"/>
        <end position="351"/>
    </location>
</feature>
<feature type="transmembrane region" description="Helical" evidence="4">
    <location>
        <begin position="58"/>
        <end position="78"/>
    </location>
</feature>
<proteinExistence type="inferred from homology"/>
<reference evidence="5" key="1">
    <citation type="submission" date="2022-01" db="EMBL/GenBank/DDBJ databases">
        <title>Genome-Based Taxonomic Classification of the Phylum Actinobacteria.</title>
        <authorList>
            <person name="Gao Y."/>
        </authorList>
    </citation>
    <scope>NUCLEOTIDE SEQUENCE</scope>
    <source>
        <strain evidence="5">KLBMP 8922</strain>
    </source>
</reference>
<feature type="compositionally biased region" description="Low complexity" evidence="3">
    <location>
        <begin position="291"/>
        <end position="302"/>
    </location>
</feature>
<evidence type="ECO:0000256" key="3">
    <source>
        <dbReference type="SAM" id="MobiDB-lite"/>
    </source>
</evidence>
<evidence type="ECO:0000256" key="1">
    <source>
        <dbReference type="ARBA" id="ARBA00009108"/>
    </source>
</evidence>
<keyword evidence="4" id="KW-0472">Membrane</keyword>
<evidence type="ECO:0000313" key="6">
    <source>
        <dbReference type="Proteomes" id="UP001165378"/>
    </source>
</evidence>
<keyword evidence="4" id="KW-0812">Transmembrane</keyword>
<keyword evidence="6" id="KW-1185">Reference proteome</keyword>
<dbReference type="Pfam" id="PF05949">
    <property type="entry name" value="DUF881"/>
    <property type="match status" value="1"/>
</dbReference>
<dbReference type="GO" id="GO:0005886">
    <property type="term" value="C:plasma membrane"/>
    <property type="evidence" value="ECO:0007669"/>
    <property type="project" value="TreeGrafter"/>
</dbReference>
<dbReference type="Gene3D" id="3.30.70.1880">
    <property type="entry name" value="Protein of unknown function DUF881"/>
    <property type="match status" value="1"/>
</dbReference>
<organism evidence="5 6">
    <name type="scientific">Yinghuangia soli</name>
    <dbReference type="NCBI Taxonomy" id="2908204"/>
    <lineage>
        <taxon>Bacteria</taxon>
        <taxon>Bacillati</taxon>
        <taxon>Actinomycetota</taxon>
        <taxon>Actinomycetes</taxon>
        <taxon>Kitasatosporales</taxon>
        <taxon>Streptomycetaceae</taxon>
        <taxon>Yinghuangia</taxon>
    </lineage>
</organism>
<feature type="coiled-coil region" evidence="2">
    <location>
        <begin position="96"/>
        <end position="123"/>
    </location>
</feature>
<name>A0AA41PY52_9ACTN</name>
<dbReference type="PANTHER" id="PTHR37313:SF1">
    <property type="entry name" value="UPF0749 PROTEIN RV1823"/>
    <property type="match status" value="1"/>
</dbReference>
<evidence type="ECO:0000313" key="5">
    <source>
        <dbReference type="EMBL" id="MCF2527540.1"/>
    </source>
</evidence>
<keyword evidence="2" id="KW-0175">Coiled coil</keyword>
<protein>
    <submittedName>
        <fullName evidence="5">DUF881 domain-containing protein</fullName>
    </submittedName>
</protein>
<feature type="region of interest" description="Disordered" evidence="3">
    <location>
        <begin position="290"/>
        <end position="375"/>
    </location>
</feature>
<keyword evidence="4" id="KW-1133">Transmembrane helix</keyword>
<comment type="similarity">
    <text evidence="1">Belongs to the UPF0749 family.</text>
</comment>
<comment type="caution">
    <text evidence="5">The sequence shown here is derived from an EMBL/GenBank/DDBJ whole genome shotgun (WGS) entry which is preliminary data.</text>
</comment>
<accession>A0AA41PY52</accession>
<gene>
    <name evidence="5" type="ORF">LZ495_09980</name>
</gene>
<dbReference type="PANTHER" id="PTHR37313">
    <property type="entry name" value="UPF0749 PROTEIN RV1825"/>
    <property type="match status" value="1"/>
</dbReference>
<evidence type="ECO:0000256" key="2">
    <source>
        <dbReference type="SAM" id="Coils"/>
    </source>
</evidence>
<sequence length="375" mass="38780">MTPKSTPGEAQYKRPDASMSLLINIMDHSLDEGYAEATARRAVRGEEGVISRAPGARLLVAVGVGLIAVVVTMAAMQVRAAAPQAEKERRDLINRIHTRETDADVLQKEVEALRDRLDALQDKNLSPDELKRVQQLAMSTGAEAVEGPGVKVVVDDAEQADAKDGANKDPRQQAESLANGRVLDRDLQRVVNGLWAAGAEAIGINGQRLTALSAIRAAGASILVDNRPLSPPYTVLAIGDAKKMQVDFQDGPDGRYLHALGERYGIRATIGTQKKIKLPAAIGITLRVAQPEGSTPQGGSTPSPGPGPSPGAGPGTVSPSAGGTPSPGATRTASAPTRTPSPAKTGKTTPGAGTGSPSNKAAARDPAPAHEEGQA</sequence>
<dbReference type="AlphaFoldDB" id="A0AA41PY52"/>
<evidence type="ECO:0000256" key="4">
    <source>
        <dbReference type="SAM" id="Phobius"/>
    </source>
</evidence>
<dbReference type="RefSeq" id="WP_235051702.1">
    <property type="nucleotide sequence ID" value="NZ_JAKFHA010000004.1"/>
</dbReference>